<proteinExistence type="predicted"/>
<dbReference type="Proteomes" id="UP000566995">
    <property type="component" value="Unassembled WGS sequence"/>
</dbReference>
<gene>
    <name evidence="1" type="ORF">HNP46_000327</name>
</gene>
<evidence type="ECO:0000313" key="1">
    <source>
        <dbReference type="EMBL" id="MBB4861516.1"/>
    </source>
</evidence>
<sequence length="86" mass="9861">MSKNDIIPPRIKVLRKDHVVIGTVAARIGLRTYYGKIIKYTEKSIWVETKSRNVVMYRVMDNPPGVMISALTKQDEPTWFAGLEPK</sequence>
<evidence type="ECO:0000313" key="2">
    <source>
        <dbReference type="Proteomes" id="UP000566995"/>
    </source>
</evidence>
<accession>A0A7W7NYJ3</accession>
<protein>
    <submittedName>
        <fullName evidence="1">Uncharacterized protein</fullName>
    </submittedName>
</protein>
<dbReference type="EMBL" id="JACHLI010000001">
    <property type="protein sequence ID" value="MBB4861516.1"/>
    <property type="molecule type" value="Genomic_DNA"/>
</dbReference>
<reference evidence="1 2" key="1">
    <citation type="submission" date="2020-08" db="EMBL/GenBank/DDBJ databases">
        <title>Functional genomics of gut bacteria from endangered species of beetles.</title>
        <authorList>
            <person name="Carlos-Shanley C."/>
        </authorList>
    </citation>
    <scope>NUCLEOTIDE SEQUENCE [LARGE SCALE GENOMIC DNA]</scope>
    <source>
        <strain evidence="1 2">S00179</strain>
    </source>
</reference>
<dbReference type="RefSeq" id="WP_184585776.1">
    <property type="nucleotide sequence ID" value="NZ_JACHLI010000001.1"/>
</dbReference>
<name>A0A7W7NYJ3_PSENT</name>
<comment type="caution">
    <text evidence="1">The sequence shown here is derived from an EMBL/GenBank/DDBJ whole genome shotgun (WGS) entry which is preliminary data.</text>
</comment>
<organism evidence="1 2">
    <name type="scientific">Pseudomonas nitroreducens</name>
    <dbReference type="NCBI Taxonomy" id="46680"/>
    <lineage>
        <taxon>Bacteria</taxon>
        <taxon>Pseudomonadati</taxon>
        <taxon>Pseudomonadota</taxon>
        <taxon>Gammaproteobacteria</taxon>
        <taxon>Pseudomonadales</taxon>
        <taxon>Pseudomonadaceae</taxon>
        <taxon>Pseudomonas</taxon>
    </lineage>
</organism>
<dbReference type="AlphaFoldDB" id="A0A7W7NYJ3"/>